<keyword evidence="2" id="KW-1185">Reference proteome</keyword>
<feature type="non-terminal residue" evidence="1">
    <location>
        <position position="186"/>
    </location>
</feature>
<dbReference type="RefSeq" id="WP_171204377.1">
    <property type="nucleotide sequence ID" value="NZ_JABEMA010000444.1"/>
</dbReference>
<name>A0A849BZ17_9ACTN</name>
<comment type="caution">
    <text evidence="1">The sequence shown here is derived from an EMBL/GenBank/DDBJ whole genome shotgun (WGS) entry which is preliminary data.</text>
</comment>
<organism evidence="1 2">
    <name type="scientific">Pseudokineococcus marinus</name>
    <dbReference type="NCBI Taxonomy" id="351215"/>
    <lineage>
        <taxon>Bacteria</taxon>
        <taxon>Bacillati</taxon>
        <taxon>Actinomycetota</taxon>
        <taxon>Actinomycetes</taxon>
        <taxon>Kineosporiales</taxon>
        <taxon>Kineosporiaceae</taxon>
        <taxon>Pseudokineococcus</taxon>
    </lineage>
</organism>
<evidence type="ECO:0000313" key="1">
    <source>
        <dbReference type="EMBL" id="NNH24656.1"/>
    </source>
</evidence>
<dbReference type="EMBL" id="JABEMA010000444">
    <property type="protein sequence ID" value="NNH24656.1"/>
    <property type="molecule type" value="Genomic_DNA"/>
</dbReference>
<dbReference type="Proteomes" id="UP000555552">
    <property type="component" value="Unassembled WGS sequence"/>
</dbReference>
<sequence length="186" mass="19117">MPDTDVTAPRRPSAVDDLADAHVDAYAALDPVAATGMGAPGHDDEMTDYSPAGDAARADLARRTLAALEALPAGAVRDDVDAVTVAAMRERLGLEVEMADAGVGSGEVTVLATPLQDVREVFDLMPVATADDWAVVARRLALVPDALAGYTTSLRAACDGGRAPARRQVRAGAEQAAEFAAAGGFF</sequence>
<protein>
    <submittedName>
        <fullName evidence="1">DUF885 family protein</fullName>
    </submittedName>
</protein>
<reference evidence="1 2" key="1">
    <citation type="submission" date="2020-05" db="EMBL/GenBank/DDBJ databases">
        <title>MicrobeNet Type strains.</title>
        <authorList>
            <person name="Nicholson A.C."/>
        </authorList>
    </citation>
    <scope>NUCLEOTIDE SEQUENCE [LARGE SCALE GENOMIC DNA]</scope>
    <source>
        <strain evidence="1 2">JCM 14547</strain>
    </source>
</reference>
<gene>
    <name evidence="1" type="ORF">HLB09_16495</name>
</gene>
<accession>A0A849BZ17</accession>
<dbReference type="AlphaFoldDB" id="A0A849BZ17"/>
<dbReference type="Pfam" id="PF05960">
    <property type="entry name" value="DUF885"/>
    <property type="match status" value="1"/>
</dbReference>
<evidence type="ECO:0000313" key="2">
    <source>
        <dbReference type="Proteomes" id="UP000555552"/>
    </source>
</evidence>
<dbReference type="InterPro" id="IPR010281">
    <property type="entry name" value="DUF885"/>
</dbReference>
<proteinExistence type="predicted"/>